<evidence type="ECO:0000313" key="3">
    <source>
        <dbReference type="EMBL" id="AZI58827.1"/>
    </source>
</evidence>
<accession>A0A3G8ZPV9</accession>
<keyword evidence="2" id="KW-0812">Transmembrane</keyword>
<keyword evidence="2" id="KW-1133">Transmembrane helix</keyword>
<dbReference type="RefSeq" id="WP_124799731.1">
    <property type="nucleotide sequence ID" value="NZ_CP034170.1"/>
</dbReference>
<feature type="transmembrane region" description="Helical" evidence="2">
    <location>
        <begin position="196"/>
        <end position="226"/>
    </location>
</feature>
<keyword evidence="4" id="KW-1185">Reference proteome</keyword>
<name>A0A3G8ZPV9_9ACTN</name>
<protein>
    <submittedName>
        <fullName evidence="3">Uncharacterized protein</fullName>
    </submittedName>
</protein>
<evidence type="ECO:0000313" key="4">
    <source>
        <dbReference type="Proteomes" id="UP000268084"/>
    </source>
</evidence>
<organism evidence="3 4">
    <name type="scientific">Nakamurella antarctica</name>
    <dbReference type="NCBI Taxonomy" id="1902245"/>
    <lineage>
        <taxon>Bacteria</taxon>
        <taxon>Bacillati</taxon>
        <taxon>Actinomycetota</taxon>
        <taxon>Actinomycetes</taxon>
        <taxon>Nakamurellales</taxon>
        <taxon>Nakamurellaceae</taxon>
        <taxon>Nakamurella</taxon>
    </lineage>
</organism>
<dbReference type="Proteomes" id="UP000268084">
    <property type="component" value="Chromosome"/>
</dbReference>
<dbReference type="AlphaFoldDB" id="A0A3G8ZPV9"/>
<feature type="compositionally biased region" description="Polar residues" evidence="1">
    <location>
        <begin position="469"/>
        <end position="479"/>
    </location>
</feature>
<feature type="compositionally biased region" description="Basic and acidic residues" evidence="1">
    <location>
        <begin position="422"/>
        <end position="434"/>
    </location>
</feature>
<feature type="region of interest" description="Disordered" evidence="1">
    <location>
        <begin position="398"/>
        <end position="496"/>
    </location>
</feature>
<reference evidence="3 4" key="1">
    <citation type="submission" date="2018-11" db="EMBL/GenBank/DDBJ databases">
        <authorList>
            <person name="Da X."/>
        </authorList>
    </citation>
    <scope>NUCLEOTIDE SEQUENCE [LARGE SCALE GENOMIC DNA]</scope>
    <source>
        <strain evidence="3 4">S14-144</strain>
    </source>
</reference>
<dbReference type="OrthoDB" id="4546519at2"/>
<dbReference type="KEGG" id="nak:EH165_12450"/>
<proteinExistence type="predicted"/>
<sequence>MASDDLVGDKSLPVHLDQLGSSYQVAGDGFVTYASVVADIAVRAEGFRAAGASADRDKSRAVSAQGAWVDPVVAVNAAVVANAAAGGVLVAPAPVVAGVNPHDEAVRVAAARLQAATESLHELGGKRRSADDRVQGSLEAAHQVGMQNRSAWSHFWEDLSSVLAVITIVLLVVAVVVLFVVAGPAAWAAAGAASGFVASAAAGAAAAGAAMAGVGTAMTVVGAAALGVHSVQAVRGEASWADVGVEALWQLGPGVALKGLKYFGDAARGLKAGAAAEDAAAGLTQARAGSARDAASAWASRTTISANAQVAGARAYGRTVLDEASGLVTSRAGALPGGGSASVGTTMSEIRSGASAARASAIDDALTGPVVFRPPRSGYTEVQHVEAQEAVDGANKALQNSQLSRTGRVETSKDPQLMQESAKAREVERSRAASEGDPYLPGQHAGHNPDAMWTGKAESVGPWLRQDGKVNSTLGSQGSKYPKNYKPTQFRYEPTR</sequence>
<feature type="transmembrane region" description="Helical" evidence="2">
    <location>
        <begin position="162"/>
        <end position="190"/>
    </location>
</feature>
<gene>
    <name evidence="3" type="ORF">EH165_12450</name>
</gene>
<keyword evidence="2" id="KW-0472">Membrane</keyword>
<dbReference type="EMBL" id="CP034170">
    <property type="protein sequence ID" value="AZI58827.1"/>
    <property type="molecule type" value="Genomic_DNA"/>
</dbReference>
<evidence type="ECO:0000256" key="2">
    <source>
        <dbReference type="SAM" id="Phobius"/>
    </source>
</evidence>
<evidence type="ECO:0000256" key="1">
    <source>
        <dbReference type="SAM" id="MobiDB-lite"/>
    </source>
</evidence>
<reference evidence="3 4" key="2">
    <citation type="submission" date="2018-12" db="EMBL/GenBank/DDBJ databases">
        <title>Nakamurella antarcticus sp. nov., isolated from Antarctica South Shetland Islands soil.</title>
        <authorList>
            <person name="Peng F."/>
        </authorList>
    </citation>
    <scope>NUCLEOTIDE SEQUENCE [LARGE SCALE GENOMIC DNA]</scope>
    <source>
        <strain evidence="3 4">S14-144</strain>
    </source>
</reference>